<dbReference type="InterPro" id="IPR006710">
    <property type="entry name" value="Glyco_hydro_43"/>
</dbReference>
<dbReference type="AlphaFoldDB" id="A0A2S2DFS3"/>
<dbReference type="InterPro" id="IPR023296">
    <property type="entry name" value="Glyco_hydro_beta-prop_sf"/>
</dbReference>
<keyword evidence="2" id="KW-0732">Signal</keyword>
<comment type="similarity">
    <text evidence="1">Belongs to the glycosyl hydrolase 43 family.</text>
</comment>
<protein>
    <submittedName>
        <fullName evidence="6">Uncharacterized protein</fullName>
    </submittedName>
</protein>
<dbReference type="SUPFAM" id="SSF75005">
    <property type="entry name" value="Arabinanase/levansucrase/invertase"/>
    <property type="match status" value="1"/>
</dbReference>
<reference evidence="6 7" key="1">
    <citation type="submission" date="2018-05" db="EMBL/GenBank/DDBJ databases">
        <title>Complete genome sequence of Massilia oculi sp. nov. CCUG 43427T (=DSM 26321T), the type strain of M. oculi, and comparison with genome sequences of other Massilia strains.</title>
        <authorList>
            <person name="Zhu B."/>
        </authorList>
    </citation>
    <scope>NUCLEOTIDE SEQUENCE [LARGE SCALE GENOMIC DNA]</scope>
    <source>
        <strain evidence="6 7">CCUG 43427</strain>
    </source>
</reference>
<dbReference type="GO" id="GO:0004553">
    <property type="term" value="F:hydrolase activity, hydrolyzing O-glycosyl compounds"/>
    <property type="evidence" value="ECO:0007669"/>
    <property type="project" value="InterPro"/>
</dbReference>
<evidence type="ECO:0000256" key="3">
    <source>
        <dbReference type="ARBA" id="ARBA00022801"/>
    </source>
</evidence>
<dbReference type="RefSeq" id="WP_109344568.1">
    <property type="nucleotide sequence ID" value="NZ_CP029343.1"/>
</dbReference>
<dbReference type="PANTHER" id="PTHR43817:SF1">
    <property type="entry name" value="HYDROLASE, FAMILY 43, PUTATIVE (AFU_ORTHOLOGUE AFUA_3G01660)-RELATED"/>
    <property type="match status" value="1"/>
</dbReference>
<dbReference type="Proteomes" id="UP000245820">
    <property type="component" value="Chromosome"/>
</dbReference>
<name>A0A2S2DFS3_9BURK</name>
<evidence type="ECO:0000256" key="5">
    <source>
        <dbReference type="SAM" id="MobiDB-lite"/>
    </source>
</evidence>
<evidence type="ECO:0000256" key="1">
    <source>
        <dbReference type="ARBA" id="ARBA00009865"/>
    </source>
</evidence>
<dbReference type="KEGG" id="mtim:DIR46_06865"/>
<gene>
    <name evidence="6" type="ORF">DIR46_06865</name>
</gene>
<sequence>MKTRWQIEGKPVLPGKPEHGCETVGLRVDERPSVLRRKGRIFISYSASATDHNHAMDLLWAVAHAGLPGPGSWTKSAQPVLRTCYDHGVDAPGHDSFTHAEGDDTVMLVFSDRHTFVKPSRRDEQGMPVSGRPSTY</sequence>
<evidence type="ECO:0000256" key="2">
    <source>
        <dbReference type="ARBA" id="ARBA00022729"/>
    </source>
</evidence>
<evidence type="ECO:0000256" key="4">
    <source>
        <dbReference type="ARBA" id="ARBA00023295"/>
    </source>
</evidence>
<keyword evidence="7" id="KW-1185">Reference proteome</keyword>
<dbReference type="Pfam" id="PF04616">
    <property type="entry name" value="Glyco_hydro_43"/>
    <property type="match status" value="1"/>
</dbReference>
<dbReference type="Gene3D" id="2.115.10.20">
    <property type="entry name" value="Glycosyl hydrolase domain, family 43"/>
    <property type="match status" value="1"/>
</dbReference>
<feature type="region of interest" description="Disordered" evidence="5">
    <location>
        <begin position="117"/>
        <end position="136"/>
    </location>
</feature>
<dbReference type="PANTHER" id="PTHR43817">
    <property type="entry name" value="GLYCOSYL HYDROLASE"/>
    <property type="match status" value="1"/>
</dbReference>
<proteinExistence type="inferred from homology"/>
<dbReference type="GO" id="GO:0005975">
    <property type="term" value="P:carbohydrate metabolic process"/>
    <property type="evidence" value="ECO:0007669"/>
    <property type="project" value="InterPro"/>
</dbReference>
<dbReference type="OrthoDB" id="177947at2"/>
<accession>A0A2S2DFS3</accession>
<organism evidence="6 7">
    <name type="scientific">Massilia oculi</name>
    <dbReference type="NCBI Taxonomy" id="945844"/>
    <lineage>
        <taxon>Bacteria</taxon>
        <taxon>Pseudomonadati</taxon>
        <taxon>Pseudomonadota</taxon>
        <taxon>Betaproteobacteria</taxon>
        <taxon>Burkholderiales</taxon>
        <taxon>Oxalobacteraceae</taxon>
        <taxon>Telluria group</taxon>
        <taxon>Massilia</taxon>
    </lineage>
</organism>
<keyword evidence="3" id="KW-0378">Hydrolase</keyword>
<dbReference type="EMBL" id="CP029343">
    <property type="protein sequence ID" value="AWL04182.1"/>
    <property type="molecule type" value="Genomic_DNA"/>
</dbReference>
<keyword evidence="4" id="KW-0326">Glycosidase</keyword>
<evidence type="ECO:0000313" key="6">
    <source>
        <dbReference type="EMBL" id="AWL04182.1"/>
    </source>
</evidence>
<evidence type="ECO:0000313" key="7">
    <source>
        <dbReference type="Proteomes" id="UP000245820"/>
    </source>
</evidence>